<name>A0A806XAY6_9ENTR</name>
<evidence type="ECO:0000313" key="2">
    <source>
        <dbReference type="EMBL" id="ALR75861.1"/>
    </source>
</evidence>
<protein>
    <submittedName>
        <fullName evidence="2">Xylose isomerase</fullName>
    </submittedName>
</protein>
<dbReference type="InterPro" id="IPR036237">
    <property type="entry name" value="Xyl_isomerase-like_sf"/>
</dbReference>
<proteinExistence type="predicted"/>
<dbReference type="InterPro" id="IPR050312">
    <property type="entry name" value="IolE/XylAMocC-like"/>
</dbReference>
<dbReference type="SUPFAM" id="SSF51658">
    <property type="entry name" value="Xylose isomerase-like"/>
    <property type="match status" value="1"/>
</dbReference>
<accession>A0A806XAY6</accession>
<keyword evidence="2" id="KW-0413">Isomerase</keyword>
<dbReference type="InterPro" id="IPR013022">
    <property type="entry name" value="Xyl_isomerase-like_TIM-brl"/>
</dbReference>
<dbReference type="Proteomes" id="UP000069162">
    <property type="component" value="Chromosome"/>
</dbReference>
<feature type="domain" description="Xylose isomerase-like TIM barrel" evidence="1">
    <location>
        <begin position="22"/>
        <end position="274"/>
    </location>
</feature>
<gene>
    <name evidence="2" type="ORF">AO703_05950</name>
</gene>
<dbReference type="GO" id="GO:0016853">
    <property type="term" value="F:isomerase activity"/>
    <property type="evidence" value="ECO:0007669"/>
    <property type="project" value="UniProtKB-KW"/>
</dbReference>
<dbReference type="OrthoDB" id="6629724at2"/>
<dbReference type="Pfam" id="PF01261">
    <property type="entry name" value="AP_endonuc_2"/>
    <property type="match status" value="1"/>
</dbReference>
<dbReference type="KEGG" id="kle:AO703_05950"/>
<dbReference type="EMBL" id="CP012871">
    <property type="protein sequence ID" value="ALR75861.1"/>
    <property type="molecule type" value="Genomic_DNA"/>
</dbReference>
<evidence type="ECO:0000259" key="1">
    <source>
        <dbReference type="Pfam" id="PF01261"/>
    </source>
</evidence>
<organism evidence="2 3">
    <name type="scientific">[Enterobacter] lignolyticus</name>
    <dbReference type="NCBI Taxonomy" id="1334193"/>
    <lineage>
        <taxon>Bacteria</taxon>
        <taxon>Pseudomonadati</taxon>
        <taxon>Pseudomonadota</taxon>
        <taxon>Gammaproteobacteria</taxon>
        <taxon>Enterobacterales</taxon>
        <taxon>Enterobacteriaceae</taxon>
        <taxon>Pluralibacter</taxon>
    </lineage>
</organism>
<dbReference type="RefSeq" id="WP_062740593.1">
    <property type="nucleotide sequence ID" value="NZ_CP012871.1"/>
</dbReference>
<evidence type="ECO:0000313" key="3">
    <source>
        <dbReference type="Proteomes" id="UP000069162"/>
    </source>
</evidence>
<dbReference type="PANTHER" id="PTHR12110">
    <property type="entry name" value="HYDROXYPYRUVATE ISOMERASE"/>
    <property type="match status" value="1"/>
</dbReference>
<reference evidence="3" key="1">
    <citation type="submission" date="2015-10" db="EMBL/GenBank/DDBJ databases">
        <title>Complete Genome Sequencing of Klebsiella sp. strain G5.</title>
        <authorList>
            <person name="Chan K.-G."/>
            <person name="Chen J.-W."/>
        </authorList>
    </citation>
    <scope>NUCLEOTIDE SEQUENCE [LARGE SCALE GENOMIC DNA]</scope>
    <source>
        <strain evidence="3">G5</strain>
    </source>
</reference>
<dbReference type="AlphaFoldDB" id="A0A806XAY6"/>
<dbReference type="Gene3D" id="3.20.20.150">
    <property type="entry name" value="Divalent-metal-dependent TIM barrel enzymes"/>
    <property type="match status" value="1"/>
</dbReference>
<sequence length="277" mass="30894">MNRLNIGARAHDLSGHSLQDIIDEARKLGLDGLQLAIHKTWEAEWQARDEDAIVANIHHLQRSGLSLFLLASYFNPAHSRPDVLARELERVRFTIAVAGKSGVAAVGSETGSLNDDEWTWHPDNHGETAFSTVEQTLSRLRPSLVAHDRHFLVEAVSDHIIHDAGRLAQLNARLGARFQVTLDLANLLNADNAARWRDVLEHFLLTHGGRIRLLHFKNFILQGGHKVPVGLEEGIIDYAQVLRTLERFQLSHIPVVVEELTGAALADSVGYLRRLSE</sequence>